<dbReference type="Pfam" id="PF26178">
    <property type="entry name" value="PI-PLC_cat"/>
    <property type="match status" value="1"/>
</dbReference>
<accession>A0AAW1H137</accession>
<name>A0AAW1H137_SAPOF</name>
<sequence>MRMSVKVSKCLSLRDSYLVVDTDGVGIDLRSDGPGVFGILDTMNGRTLCGCNTVTACQPGSPFGVCKNVPAPTVATPTSSFTGSFSGSVQLTGYAHVASYPDLLFTCSIHLLLLILLFL</sequence>
<evidence type="ECO:0000313" key="2">
    <source>
        <dbReference type="Proteomes" id="UP001443914"/>
    </source>
</evidence>
<dbReference type="Proteomes" id="UP001443914">
    <property type="component" value="Unassembled WGS sequence"/>
</dbReference>
<comment type="caution">
    <text evidence="1">The sequence shown here is derived from an EMBL/GenBank/DDBJ whole genome shotgun (WGS) entry which is preliminary data.</text>
</comment>
<proteinExistence type="predicted"/>
<dbReference type="EMBL" id="JBDFQZ010000013">
    <property type="protein sequence ID" value="KAK9669501.1"/>
    <property type="molecule type" value="Genomic_DNA"/>
</dbReference>
<gene>
    <name evidence="1" type="ORF">RND81_13G135300</name>
</gene>
<protein>
    <submittedName>
        <fullName evidence="1">Uncharacterized protein</fullName>
    </submittedName>
</protein>
<organism evidence="1 2">
    <name type="scientific">Saponaria officinalis</name>
    <name type="common">Common soapwort</name>
    <name type="synonym">Lychnis saponaria</name>
    <dbReference type="NCBI Taxonomy" id="3572"/>
    <lineage>
        <taxon>Eukaryota</taxon>
        <taxon>Viridiplantae</taxon>
        <taxon>Streptophyta</taxon>
        <taxon>Embryophyta</taxon>
        <taxon>Tracheophyta</taxon>
        <taxon>Spermatophyta</taxon>
        <taxon>Magnoliopsida</taxon>
        <taxon>eudicotyledons</taxon>
        <taxon>Gunneridae</taxon>
        <taxon>Pentapetalae</taxon>
        <taxon>Caryophyllales</taxon>
        <taxon>Caryophyllaceae</taxon>
        <taxon>Caryophylleae</taxon>
        <taxon>Saponaria</taxon>
    </lineage>
</organism>
<reference evidence="1" key="1">
    <citation type="submission" date="2024-03" db="EMBL/GenBank/DDBJ databases">
        <title>WGS assembly of Saponaria officinalis var. Norfolk2.</title>
        <authorList>
            <person name="Jenkins J."/>
            <person name="Shu S."/>
            <person name="Grimwood J."/>
            <person name="Barry K."/>
            <person name="Goodstein D."/>
            <person name="Schmutz J."/>
            <person name="Leebens-Mack J."/>
            <person name="Osbourn A."/>
        </authorList>
    </citation>
    <scope>NUCLEOTIDE SEQUENCE [LARGE SCALE GENOMIC DNA]</scope>
    <source>
        <strain evidence="1">JIC</strain>
    </source>
</reference>
<dbReference type="AlphaFoldDB" id="A0AAW1H137"/>
<keyword evidence="2" id="KW-1185">Reference proteome</keyword>
<evidence type="ECO:0000313" key="1">
    <source>
        <dbReference type="EMBL" id="KAK9669501.1"/>
    </source>
</evidence>